<comment type="catalytic activity">
    <reaction evidence="40">
        <text>1,2-dihexadecanoyl-sn-glycero-3-phosphocholine + 2 H2O = sn-glycerol 3-phosphocholine + 2 hexadecanoate + 2 H(+)</text>
        <dbReference type="Rhea" id="RHEA:40975"/>
        <dbReference type="ChEBI" id="CHEBI:7896"/>
        <dbReference type="ChEBI" id="CHEBI:15377"/>
        <dbReference type="ChEBI" id="CHEBI:15378"/>
        <dbReference type="ChEBI" id="CHEBI:16870"/>
        <dbReference type="ChEBI" id="CHEBI:72999"/>
    </reaction>
    <physiologicalReaction direction="left-to-right" evidence="40">
        <dbReference type="Rhea" id="RHEA:40976"/>
    </physiologicalReaction>
</comment>
<evidence type="ECO:0000256" key="31">
    <source>
        <dbReference type="ARBA" id="ARBA00048374"/>
    </source>
</evidence>
<keyword evidence="9 43" id="KW-1133">Transmembrane helix</keyword>
<dbReference type="Gene3D" id="3.40.50.1110">
    <property type="entry name" value="SGNH hydrolase"/>
    <property type="match status" value="1"/>
</dbReference>
<dbReference type="GO" id="GO:0004623">
    <property type="term" value="F:phospholipase A2 activity"/>
    <property type="evidence" value="ECO:0007669"/>
    <property type="project" value="UniProtKB-EC"/>
</dbReference>
<evidence type="ECO:0000256" key="21">
    <source>
        <dbReference type="ARBA" id="ARBA00047324"/>
    </source>
</evidence>
<evidence type="ECO:0000256" key="39">
    <source>
        <dbReference type="ARBA" id="ARBA00048939"/>
    </source>
</evidence>
<evidence type="ECO:0000256" key="15">
    <source>
        <dbReference type="ARBA" id="ARBA00023422"/>
    </source>
</evidence>
<evidence type="ECO:0000256" key="43">
    <source>
        <dbReference type="SAM" id="Phobius"/>
    </source>
</evidence>
<evidence type="ECO:0000256" key="38">
    <source>
        <dbReference type="ARBA" id="ARBA00048872"/>
    </source>
</evidence>
<keyword evidence="12" id="KW-0325">Glycoprotein</keyword>
<comment type="catalytic activity">
    <reaction evidence="32">
        <text>1,2,3-tri-(9Z-octadecenoyl)-glycerol + H2O = di-(9Z)-octadecenoylglycerol + (9Z)-octadecenoate + H(+)</text>
        <dbReference type="Rhea" id="RHEA:38575"/>
        <dbReference type="ChEBI" id="CHEBI:15377"/>
        <dbReference type="ChEBI" id="CHEBI:15378"/>
        <dbReference type="ChEBI" id="CHEBI:30823"/>
        <dbReference type="ChEBI" id="CHEBI:53753"/>
        <dbReference type="ChEBI" id="CHEBI:75945"/>
    </reaction>
    <physiologicalReaction direction="left-to-right" evidence="32">
        <dbReference type="Rhea" id="RHEA:38576"/>
    </physiologicalReaction>
</comment>
<evidence type="ECO:0000256" key="23">
    <source>
        <dbReference type="ARBA" id="ARBA00047438"/>
    </source>
</evidence>
<evidence type="ECO:0000256" key="11">
    <source>
        <dbReference type="ARBA" id="ARBA00023136"/>
    </source>
</evidence>
<comment type="catalytic activity">
    <reaction evidence="29">
        <text>1,2-dihexadecanoyl-sn-glycero-3-phosphocholine + H2O = 1-hexadecanoyl-sn-glycero-3-phosphocholine + hexadecanoate + H(+)</text>
        <dbReference type="Rhea" id="RHEA:41223"/>
        <dbReference type="ChEBI" id="CHEBI:7896"/>
        <dbReference type="ChEBI" id="CHEBI:15377"/>
        <dbReference type="ChEBI" id="CHEBI:15378"/>
        <dbReference type="ChEBI" id="CHEBI:72998"/>
        <dbReference type="ChEBI" id="CHEBI:72999"/>
    </reaction>
    <physiologicalReaction direction="left-to-right" evidence="29">
        <dbReference type="Rhea" id="RHEA:41224"/>
    </physiologicalReaction>
</comment>
<comment type="catalytic activity">
    <reaction evidence="27">
        <text>a 1-O-alkyl-2-acyl-sn-glycero-3-phosphocholine + H2O = a 1-O-alkyl-sn-glycero-3-phosphocholine + a fatty acid + H(+)</text>
        <dbReference type="Rhea" id="RHEA:36231"/>
        <dbReference type="ChEBI" id="CHEBI:15377"/>
        <dbReference type="ChEBI" id="CHEBI:15378"/>
        <dbReference type="ChEBI" id="CHEBI:28868"/>
        <dbReference type="ChEBI" id="CHEBI:30909"/>
        <dbReference type="ChEBI" id="CHEBI:36702"/>
        <dbReference type="EC" id="3.1.1.4"/>
    </reaction>
    <physiologicalReaction direction="left-to-right" evidence="27">
        <dbReference type="Rhea" id="RHEA:36232"/>
    </physiologicalReaction>
</comment>
<comment type="catalytic activity">
    <reaction evidence="42">
        <text>2-(9Z-octadecenoyl)-glycerol + H2O = glycerol + (9Z)-octadecenoate + H(+)</text>
        <dbReference type="Rhea" id="RHEA:38491"/>
        <dbReference type="ChEBI" id="CHEBI:15377"/>
        <dbReference type="ChEBI" id="CHEBI:15378"/>
        <dbReference type="ChEBI" id="CHEBI:17754"/>
        <dbReference type="ChEBI" id="CHEBI:30823"/>
        <dbReference type="ChEBI" id="CHEBI:73990"/>
    </reaction>
    <physiologicalReaction direction="left-to-right" evidence="42">
        <dbReference type="Rhea" id="RHEA:38492"/>
    </physiologicalReaction>
</comment>
<gene>
    <name evidence="44" type="ORF">EB796_023154</name>
</gene>
<comment type="catalytic activity">
    <reaction evidence="13">
        <text>a triacylglycerol + H2O = a diacylglycerol + a fatty acid + H(+)</text>
        <dbReference type="Rhea" id="RHEA:12044"/>
        <dbReference type="ChEBI" id="CHEBI:15377"/>
        <dbReference type="ChEBI" id="CHEBI:15378"/>
        <dbReference type="ChEBI" id="CHEBI:17855"/>
        <dbReference type="ChEBI" id="CHEBI:18035"/>
        <dbReference type="ChEBI" id="CHEBI:28868"/>
        <dbReference type="EC" id="3.1.1.3"/>
    </reaction>
    <physiologicalReaction direction="left-to-right" evidence="13">
        <dbReference type="Rhea" id="RHEA:12045"/>
    </physiologicalReaction>
</comment>
<evidence type="ECO:0000256" key="36">
    <source>
        <dbReference type="ARBA" id="ARBA00048699"/>
    </source>
</evidence>
<keyword evidence="10" id="KW-0443">Lipid metabolism</keyword>
<evidence type="ECO:0000256" key="30">
    <source>
        <dbReference type="ARBA" id="ARBA00048362"/>
    </source>
</evidence>
<organism evidence="44 45">
    <name type="scientific">Bugula neritina</name>
    <name type="common">Brown bryozoan</name>
    <name type="synonym">Sertularia neritina</name>
    <dbReference type="NCBI Taxonomy" id="10212"/>
    <lineage>
        <taxon>Eukaryota</taxon>
        <taxon>Metazoa</taxon>
        <taxon>Spiralia</taxon>
        <taxon>Lophotrochozoa</taxon>
        <taxon>Bryozoa</taxon>
        <taxon>Gymnolaemata</taxon>
        <taxon>Cheilostomatida</taxon>
        <taxon>Flustrina</taxon>
        <taxon>Buguloidea</taxon>
        <taxon>Bugulidae</taxon>
        <taxon>Bugula</taxon>
    </lineage>
</organism>
<comment type="catalytic activity">
    <reaction evidence="38">
        <text>1-O-hexadecyl-2-(9Z)-octadecenoyl-sn-glycero-3-phosphocholine + H2O = 1-O-hexadecyl-sn-glycero-3-phosphocholine + (9Z)-octadecenoate + H(+)</text>
        <dbReference type="Rhea" id="RHEA:40915"/>
        <dbReference type="ChEBI" id="CHEBI:15377"/>
        <dbReference type="ChEBI" id="CHEBI:15378"/>
        <dbReference type="ChEBI" id="CHEBI:30823"/>
        <dbReference type="ChEBI" id="CHEBI:34112"/>
        <dbReference type="ChEBI" id="CHEBI:64496"/>
    </reaction>
    <physiologicalReaction direction="left-to-right" evidence="38">
        <dbReference type="Rhea" id="RHEA:40916"/>
    </physiologicalReaction>
</comment>
<evidence type="ECO:0000256" key="25">
    <source>
        <dbReference type="ARBA" id="ARBA00048011"/>
    </source>
</evidence>
<dbReference type="PANTHER" id="PTHR21325:SF31">
    <property type="entry name" value="GH22081P-RELATED"/>
    <property type="match status" value="1"/>
</dbReference>
<dbReference type="InterPro" id="IPR038885">
    <property type="entry name" value="PLB1"/>
</dbReference>
<comment type="catalytic activity">
    <reaction evidence="36">
        <text>1-hexadecanoyl-2-(9Z-octadecenoyl)-sn-glycero-3-phosphocholine + H2O = 1-hexadecanoyl-sn-glycero-3-phosphocholine + (9Z)-octadecenoate + H(+)</text>
        <dbReference type="Rhea" id="RHEA:38779"/>
        <dbReference type="ChEBI" id="CHEBI:15377"/>
        <dbReference type="ChEBI" id="CHEBI:15378"/>
        <dbReference type="ChEBI" id="CHEBI:30823"/>
        <dbReference type="ChEBI" id="CHEBI:72998"/>
        <dbReference type="ChEBI" id="CHEBI:73001"/>
    </reaction>
    <physiologicalReaction direction="left-to-right" evidence="36">
        <dbReference type="Rhea" id="RHEA:38780"/>
    </physiologicalReaction>
</comment>
<evidence type="ECO:0000256" key="7">
    <source>
        <dbReference type="ARBA" id="ARBA00022737"/>
    </source>
</evidence>
<accession>A0A7J7IXD8</accession>
<evidence type="ECO:0000256" key="27">
    <source>
        <dbReference type="ARBA" id="ARBA00048049"/>
    </source>
</evidence>
<evidence type="ECO:0000256" key="19">
    <source>
        <dbReference type="ARBA" id="ARBA00033022"/>
    </source>
</evidence>
<evidence type="ECO:0000256" key="10">
    <source>
        <dbReference type="ARBA" id="ARBA00023098"/>
    </source>
</evidence>
<evidence type="ECO:0000256" key="22">
    <source>
        <dbReference type="ARBA" id="ARBA00047363"/>
    </source>
</evidence>
<evidence type="ECO:0000256" key="5">
    <source>
        <dbReference type="ARBA" id="ARBA00022692"/>
    </source>
</evidence>
<dbReference type="Pfam" id="PF00657">
    <property type="entry name" value="Lipase_GDSL"/>
    <property type="match status" value="1"/>
</dbReference>
<dbReference type="CDD" id="cd01824">
    <property type="entry name" value="Phospholipase_B_like"/>
    <property type="match status" value="1"/>
</dbReference>
<dbReference type="InterPro" id="IPR036514">
    <property type="entry name" value="SGNH_hydro_sf"/>
</dbReference>
<comment type="catalytic activity">
    <reaction evidence="28">
        <text>1,2-di-(9Z-octadecenoyl)-sn-glycero-3-phosphocholine + H2O = 1-(9Z-octadecenoyl)-sn-glycero-3-phosphocholine + (9Z)-octadecenoate + H(+)</text>
        <dbReference type="Rhea" id="RHEA:40923"/>
        <dbReference type="ChEBI" id="CHEBI:15377"/>
        <dbReference type="ChEBI" id="CHEBI:15378"/>
        <dbReference type="ChEBI" id="CHEBI:28610"/>
        <dbReference type="ChEBI" id="CHEBI:30823"/>
        <dbReference type="ChEBI" id="CHEBI:74669"/>
    </reaction>
    <physiologicalReaction direction="left-to-right" evidence="28">
        <dbReference type="Rhea" id="RHEA:40924"/>
    </physiologicalReaction>
</comment>
<keyword evidence="4" id="KW-1003">Cell membrane</keyword>
<evidence type="ECO:0000256" key="18">
    <source>
        <dbReference type="ARBA" id="ARBA00031485"/>
    </source>
</evidence>
<comment type="catalytic activity">
    <reaction evidence="15">
        <text>a 1,2-diacyl-sn-glycero-3-phosphocholine + H2O = a 1-acyl-sn-glycero-3-phosphocholine + a fatty acid + H(+)</text>
        <dbReference type="Rhea" id="RHEA:15801"/>
        <dbReference type="ChEBI" id="CHEBI:15377"/>
        <dbReference type="ChEBI" id="CHEBI:15378"/>
        <dbReference type="ChEBI" id="CHEBI:28868"/>
        <dbReference type="ChEBI" id="CHEBI:57643"/>
        <dbReference type="ChEBI" id="CHEBI:58168"/>
        <dbReference type="EC" id="3.1.1.4"/>
    </reaction>
    <physiologicalReaction direction="left-to-right" evidence="15">
        <dbReference type="Rhea" id="RHEA:15802"/>
    </physiologicalReaction>
</comment>
<comment type="catalytic activity">
    <reaction evidence="23">
        <text>1-(9Z-octadecenoyl)-glycerol + H2O = glycerol + (9Z)-octadecenoate + H(+)</text>
        <dbReference type="Rhea" id="RHEA:38487"/>
        <dbReference type="ChEBI" id="CHEBI:15377"/>
        <dbReference type="ChEBI" id="CHEBI:15378"/>
        <dbReference type="ChEBI" id="CHEBI:17754"/>
        <dbReference type="ChEBI" id="CHEBI:30823"/>
        <dbReference type="ChEBI" id="CHEBI:75342"/>
    </reaction>
    <physiologicalReaction direction="left-to-right" evidence="23">
        <dbReference type="Rhea" id="RHEA:38488"/>
    </physiologicalReaction>
</comment>
<evidence type="ECO:0000256" key="20">
    <source>
        <dbReference type="ARBA" id="ARBA00045916"/>
    </source>
</evidence>
<dbReference type="InterPro" id="IPR035547">
    <property type="entry name" value="Phospholipase_B"/>
</dbReference>
<comment type="catalytic activity">
    <reaction evidence="41">
        <text>1,3-di-(9Z-octadecenoyl)-glycerol + H2O = 1-(9Z-octadecenoyl)-glycerol + (9Z)-octadecenoate + H(+)</text>
        <dbReference type="Rhea" id="RHEA:39939"/>
        <dbReference type="ChEBI" id="CHEBI:15377"/>
        <dbReference type="ChEBI" id="CHEBI:15378"/>
        <dbReference type="ChEBI" id="CHEBI:30823"/>
        <dbReference type="ChEBI" id="CHEBI:75342"/>
        <dbReference type="ChEBI" id="CHEBI:75735"/>
    </reaction>
    <physiologicalReaction direction="left-to-right" evidence="41">
        <dbReference type="Rhea" id="RHEA:39940"/>
    </physiologicalReaction>
</comment>
<dbReference type="FunFam" id="3.40.50.1110:FF:000005">
    <property type="entry name" value="Phospholipase B1"/>
    <property type="match status" value="1"/>
</dbReference>
<comment type="catalytic activity">
    <reaction evidence="21">
        <text>1-hexadecanoyl-2-(9Z)-octadecenoyl-3-octadecanoyl-sn-glycerol + H2O = 2-(9Z-octadecenoyl)-3-octadecanoyl-sn-glycerol + hexadecanoate + H(+)</text>
        <dbReference type="Rhea" id="RHEA:41107"/>
        <dbReference type="ChEBI" id="CHEBI:7896"/>
        <dbReference type="ChEBI" id="CHEBI:15377"/>
        <dbReference type="ChEBI" id="CHEBI:15378"/>
        <dbReference type="ChEBI" id="CHEBI:75558"/>
        <dbReference type="ChEBI" id="CHEBI:77623"/>
    </reaction>
    <physiologicalReaction direction="left-to-right" evidence="21">
        <dbReference type="Rhea" id="RHEA:41108"/>
    </physiologicalReaction>
</comment>
<evidence type="ECO:0000256" key="37">
    <source>
        <dbReference type="ARBA" id="ARBA00048869"/>
    </source>
</evidence>
<comment type="catalytic activity">
    <reaction evidence="35">
        <text>1-hexadecanoyl-sn-glycero-3-phosphocholine + H2O = sn-glycerol 3-phosphocholine + hexadecanoate + H(+)</text>
        <dbReference type="Rhea" id="RHEA:40435"/>
        <dbReference type="ChEBI" id="CHEBI:7896"/>
        <dbReference type="ChEBI" id="CHEBI:15377"/>
        <dbReference type="ChEBI" id="CHEBI:15378"/>
        <dbReference type="ChEBI" id="CHEBI:16870"/>
        <dbReference type="ChEBI" id="CHEBI:72998"/>
    </reaction>
    <physiologicalReaction direction="left-to-right" evidence="35">
        <dbReference type="Rhea" id="RHEA:40436"/>
    </physiologicalReaction>
</comment>
<dbReference type="AlphaFoldDB" id="A0A7J7IXD8"/>
<evidence type="ECO:0000256" key="14">
    <source>
        <dbReference type="ARBA" id="ARBA00023408"/>
    </source>
</evidence>
<sequence>MAFSVKQNVVCIVICYIITSLIASTAGNILCPNGSYTSATVPTSVHQLKVGDIKIVAGIGDLSIVGDVIACVDELVYLPYRICRSFSAGGYSSFSDNITTLPNILRLFNPDLYGYAVNRYPKSIDASNLNIAQFAIPVSEMPHQAQKLVRQLKFDPKINFKEDWKVITLQIGGNDICRACSDPSSPLNSAQRFRANIKATLDYLQQHLPRALVNVVGVFDLNKFKNTCRSSPSCSYNLRFIYCRCDKNQNSSLSTPIAQQYYKALLELIDSGKYDTTSDFTVVHQPFLSNLTIPTTANGKPDRSILLPYCFHFSTKGNSAAGIALWNTMLQPLSSKQTNVNFGASPNCPTTQFIPTRVNSS</sequence>
<keyword evidence="7" id="KW-0677">Repeat</keyword>
<dbReference type="PANTHER" id="PTHR21325">
    <property type="entry name" value="PHOSPHOLIPASE B, PLB1"/>
    <property type="match status" value="1"/>
</dbReference>
<comment type="catalytic activity">
    <reaction evidence="37">
        <text>1,3-dihexadecanoyl-2-(9Z-octadecenoyl)glycerol + H2O = 1,3-dihexadecanoylglycerol + (9Z)-octadecenoate + H(+)</text>
        <dbReference type="Rhea" id="RHEA:40983"/>
        <dbReference type="ChEBI" id="CHEBI:15377"/>
        <dbReference type="ChEBI" id="CHEBI:15378"/>
        <dbReference type="ChEBI" id="CHEBI:30823"/>
        <dbReference type="ChEBI" id="CHEBI:75688"/>
        <dbReference type="ChEBI" id="CHEBI:77619"/>
    </reaction>
    <physiologicalReaction direction="left-to-right" evidence="37">
        <dbReference type="Rhea" id="RHEA:40984"/>
    </physiologicalReaction>
</comment>
<keyword evidence="45" id="KW-1185">Reference proteome</keyword>
<comment type="caution">
    <text evidence="44">The sequence shown here is derived from an EMBL/GenBank/DDBJ whole genome shotgun (WGS) entry which is preliminary data.</text>
</comment>
<evidence type="ECO:0000256" key="24">
    <source>
        <dbReference type="ARBA" id="ARBA00047459"/>
    </source>
</evidence>
<evidence type="ECO:0000256" key="13">
    <source>
        <dbReference type="ARBA" id="ARBA00023369"/>
    </source>
</evidence>
<comment type="catalytic activity">
    <reaction evidence="30">
        <text>1-hexadecanoyl-2-(9Z,12Z-octadecadienoyl)-sn-glycero-3-phosphocholine + H2O = 2-(9Z,12Z-octadecadienoyl)-sn-glycero-3-phosphocholine + hexadecanoate + H(+)</text>
        <dbReference type="Rhea" id="RHEA:40971"/>
        <dbReference type="ChEBI" id="CHEBI:7896"/>
        <dbReference type="ChEBI" id="CHEBI:15377"/>
        <dbReference type="ChEBI" id="CHEBI:15378"/>
        <dbReference type="ChEBI" id="CHEBI:73002"/>
        <dbReference type="ChEBI" id="CHEBI:76084"/>
    </reaction>
    <physiologicalReaction direction="left-to-right" evidence="30">
        <dbReference type="Rhea" id="RHEA:40972"/>
    </physiologicalReaction>
</comment>
<proteinExistence type="inferred from homology"/>
<evidence type="ECO:0000256" key="28">
    <source>
        <dbReference type="ARBA" id="ARBA00048058"/>
    </source>
</evidence>
<evidence type="ECO:0000256" key="1">
    <source>
        <dbReference type="ARBA" id="ARBA00004247"/>
    </source>
</evidence>
<evidence type="ECO:0000256" key="9">
    <source>
        <dbReference type="ARBA" id="ARBA00022989"/>
    </source>
</evidence>
<comment type="catalytic activity">
    <reaction evidence="24">
        <text>1-hexadecanoyl-2-(9Z)-octadecenoyl-3-octadecanoyl-sn-glycerol + H2O = 1-hexadecanoyl-2-(9Z-octadecenoyl)-sn-glycerol + octadecanoate + H(+)</text>
        <dbReference type="Rhea" id="RHEA:41111"/>
        <dbReference type="ChEBI" id="CHEBI:15377"/>
        <dbReference type="ChEBI" id="CHEBI:15378"/>
        <dbReference type="ChEBI" id="CHEBI:25629"/>
        <dbReference type="ChEBI" id="CHEBI:75466"/>
        <dbReference type="ChEBI" id="CHEBI:77623"/>
    </reaction>
    <physiologicalReaction direction="left-to-right" evidence="24">
        <dbReference type="Rhea" id="RHEA:41112"/>
    </physiologicalReaction>
</comment>
<comment type="catalytic activity">
    <reaction evidence="26">
        <text>1-hexadecanoyl-2-(9Z-octadecenoyl)-sn-glycero-3-phospho-(1'-sn-glycerol) + H2O = 1-hexadecanoyl-sn-glycero-3-phospho-(1'-sn-glycerol) + (9Z)-octadecenoate + H(+)</text>
        <dbReference type="Rhea" id="RHEA:40919"/>
        <dbReference type="ChEBI" id="CHEBI:15377"/>
        <dbReference type="ChEBI" id="CHEBI:15378"/>
        <dbReference type="ChEBI" id="CHEBI:30823"/>
        <dbReference type="ChEBI" id="CHEBI:72841"/>
        <dbReference type="ChEBI" id="CHEBI:75158"/>
    </reaction>
    <physiologicalReaction direction="left-to-right" evidence="26">
        <dbReference type="Rhea" id="RHEA:40920"/>
    </physiologicalReaction>
</comment>
<comment type="catalytic activity">
    <reaction evidence="31">
        <text>1-octadecanoyl-2-(9Z,12Z)-octadecadienoyl-sn-glycerol + H2O = 1-octadecanoyl-sn-glycerol + (9Z,12Z)-octadecadienoate + H(+)</text>
        <dbReference type="Rhea" id="RHEA:40927"/>
        <dbReference type="ChEBI" id="CHEBI:15377"/>
        <dbReference type="ChEBI" id="CHEBI:15378"/>
        <dbReference type="ChEBI" id="CHEBI:30245"/>
        <dbReference type="ChEBI" id="CHEBI:75550"/>
        <dbReference type="ChEBI" id="CHEBI:77097"/>
    </reaction>
    <physiologicalReaction direction="left-to-right" evidence="31">
        <dbReference type="Rhea" id="RHEA:40928"/>
    </physiologicalReaction>
</comment>
<evidence type="ECO:0000256" key="35">
    <source>
        <dbReference type="ARBA" id="ARBA00048656"/>
    </source>
</evidence>
<evidence type="ECO:0000256" key="41">
    <source>
        <dbReference type="ARBA" id="ARBA00049372"/>
    </source>
</evidence>
<evidence type="ECO:0000313" key="44">
    <source>
        <dbReference type="EMBL" id="KAF6018530.1"/>
    </source>
</evidence>
<evidence type="ECO:0000256" key="2">
    <source>
        <dbReference type="ARBA" id="ARBA00009979"/>
    </source>
</evidence>
<dbReference type="EMBL" id="VXIV02003297">
    <property type="protein sequence ID" value="KAF6018530.1"/>
    <property type="molecule type" value="Genomic_DNA"/>
</dbReference>
<comment type="similarity">
    <text evidence="2">Belongs to the 'GDSL' lipolytic enzyme family. Phospholipase B1 subfamily.</text>
</comment>
<evidence type="ECO:0000256" key="33">
    <source>
        <dbReference type="ARBA" id="ARBA00048454"/>
    </source>
</evidence>
<feature type="transmembrane region" description="Helical" evidence="43">
    <location>
        <begin position="9"/>
        <end position="30"/>
    </location>
</feature>
<dbReference type="GO" id="GO:0004622">
    <property type="term" value="F:phosphatidylcholine lysophospholipase activity"/>
    <property type="evidence" value="ECO:0007669"/>
    <property type="project" value="UniProtKB-EC"/>
</dbReference>
<evidence type="ECO:0000256" key="29">
    <source>
        <dbReference type="ARBA" id="ARBA00048227"/>
    </source>
</evidence>
<dbReference type="OrthoDB" id="10265800at2759"/>
<dbReference type="GO" id="GO:0016324">
    <property type="term" value="C:apical plasma membrane"/>
    <property type="evidence" value="ECO:0007669"/>
    <property type="project" value="UniProtKB-SubCell"/>
</dbReference>
<comment type="catalytic activity">
    <reaction evidence="33">
        <text>a 1-acyl-sn-glycero-3-phosphocholine + H2O = sn-glycerol 3-phosphocholine + a fatty acid + H(+)</text>
        <dbReference type="Rhea" id="RHEA:15177"/>
        <dbReference type="ChEBI" id="CHEBI:15377"/>
        <dbReference type="ChEBI" id="CHEBI:15378"/>
        <dbReference type="ChEBI" id="CHEBI:16870"/>
        <dbReference type="ChEBI" id="CHEBI:28868"/>
        <dbReference type="ChEBI" id="CHEBI:58168"/>
        <dbReference type="EC" id="3.1.1.5"/>
    </reaction>
    <physiologicalReaction direction="left-to-right" evidence="33">
        <dbReference type="Rhea" id="RHEA:15178"/>
    </physiologicalReaction>
</comment>
<evidence type="ECO:0000256" key="12">
    <source>
        <dbReference type="ARBA" id="ARBA00023180"/>
    </source>
</evidence>
<comment type="function">
    <text evidence="20">Calcium-independent membrane-associated phospholipase that catalyzes complete diacylation of phospholipids by hydrolyzing both sn-1 and sn-2 fatty acyl chains attached to the glycerol backbone (phospholipase B activity). Has dual phospholipase and lysophospholipase activities toward diacylphospholipids. Preferentially cleaves sn-2 ester bonds over sn-1 bonds. Acts as a lipase toward glycerolipid substrates. Hydrolyzes fatty acyl chains of diacylglycerols with preference for the sn-2 position and of triacylglycerols with not positional selectivity. May also hydrolyze long chain retinyl esters such as retinyl palmitate. May contribute to digestion of dietary phospholipids, glycerolipids and retinoids, facilitating lipid absorption at the brush border.</text>
</comment>
<dbReference type="GO" id="GO:0004806">
    <property type="term" value="F:triacylglycerol lipase activity"/>
    <property type="evidence" value="ECO:0007669"/>
    <property type="project" value="UniProtKB-EC"/>
</dbReference>
<evidence type="ECO:0000256" key="40">
    <source>
        <dbReference type="ARBA" id="ARBA00049363"/>
    </source>
</evidence>
<protein>
    <recommendedName>
        <fullName evidence="3">Phospholipase B1, membrane-associated</fullName>
    </recommendedName>
    <alternativeName>
        <fullName evidence="16">Lysophospholipase</fullName>
    </alternativeName>
    <alternativeName>
        <fullName evidence="17">Phospholipase A2</fullName>
    </alternativeName>
    <alternativeName>
        <fullName evidence="19">Phospholipase B/lipase</fullName>
    </alternativeName>
    <alternativeName>
        <fullName evidence="18">Triacylglycerol lipase</fullName>
    </alternativeName>
</protein>
<name>A0A7J7IXD8_BUGNE</name>
<evidence type="ECO:0000256" key="32">
    <source>
        <dbReference type="ARBA" id="ARBA00048386"/>
    </source>
</evidence>
<evidence type="ECO:0000256" key="17">
    <source>
        <dbReference type="ARBA" id="ARBA00031182"/>
    </source>
</evidence>
<evidence type="ECO:0000313" key="45">
    <source>
        <dbReference type="Proteomes" id="UP000593567"/>
    </source>
</evidence>
<keyword evidence="6" id="KW-0732">Signal</keyword>
<comment type="catalytic activity">
    <reaction evidence="39">
        <text>1-hexadecanoyl-2-(9Z)-octadecenoyl-3-octadecanoyl-sn-glycerol + H2O = 1-hexadecanoyl-3-octadecanoyl-sn-glycerol + (9Z)-octadecenoate + H(+)</text>
        <dbReference type="Rhea" id="RHEA:41103"/>
        <dbReference type="ChEBI" id="CHEBI:15377"/>
        <dbReference type="ChEBI" id="CHEBI:15378"/>
        <dbReference type="ChEBI" id="CHEBI:30823"/>
        <dbReference type="ChEBI" id="CHEBI:77623"/>
        <dbReference type="ChEBI" id="CHEBI:77624"/>
    </reaction>
    <physiologicalReaction direction="left-to-right" evidence="39">
        <dbReference type="Rhea" id="RHEA:41104"/>
    </physiologicalReaction>
</comment>
<evidence type="ECO:0000256" key="16">
    <source>
        <dbReference type="ARBA" id="ARBA00029723"/>
    </source>
</evidence>
<evidence type="ECO:0000256" key="6">
    <source>
        <dbReference type="ARBA" id="ARBA00022729"/>
    </source>
</evidence>
<keyword evidence="8" id="KW-0378">Hydrolase</keyword>
<dbReference type="GO" id="GO:0006644">
    <property type="term" value="P:phospholipid metabolic process"/>
    <property type="evidence" value="ECO:0007669"/>
    <property type="project" value="TreeGrafter"/>
</dbReference>
<keyword evidence="11 43" id="KW-0472">Membrane</keyword>
<evidence type="ECO:0000256" key="4">
    <source>
        <dbReference type="ARBA" id="ARBA00022475"/>
    </source>
</evidence>
<evidence type="ECO:0000256" key="8">
    <source>
        <dbReference type="ARBA" id="ARBA00022801"/>
    </source>
</evidence>
<evidence type="ECO:0000256" key="26">
    <source>
        <dbReference type="ARBA" id="ARBA00048015"/>
    </source>
</evidence>
<dbReference type="Proteomes" id="UP000593567">
    <property type="component" value="Unassembled WGS sequence"/>
</dbReference>
<comment type="catalytic activity">
    <reaction evidence="22">
        <text>1,3-dihexadecanoyl-2-(9Z-octadecenoyl)glycerol + H2O = 1-hexadecanoyl-2-(9Z-octadecenoyl)-glycerol + hexadecanoate + H(+)</text>
        <dbReference type="Rhea" id="RHEA:40979"/>
        <dbReference type="ChEBI" id="CHEBI:7896"/>
        <dbReference type="ChEBI" id="CHEBI:15377"/>
        <dbReference type="ChEBI" id="CHEBI:15378"/>
        <dbReference type="ChEBI" id="CHEBI:75585"/>
        <dbReference type="ChEBI" id="CHEBI:75688"/>
    </reaction>
    <physiologicalReaction direction="left-to-right" evidence="22">
        <dbReference type="Rhea" id="RHEA:40980"/>
    </physiologicalReaction>
</comment>
<evidence type="ECO:0000256" key="34">
    <source>
        <dbReference type="ARBA" id="ARBA00048613"/>
    </source>
</evidence>
<evidence type="ECO:0000256" key="42">
    <source>
        <dbReference type="ARBA" id="ARBA00049461"/>
    </source>
</evidence>
<comment type="subcellular location">
    <subcellularLocation>
        <location evidence="1">Apical cell membrane</location>
        <topology evidence="1">Single-pass type I membrane protein</topology>
    </subcellularLocation>
</comment>
<dbReference type="SUPFAM" id="SSF52266">
    <property type="entry name" value="SGNH hydrolase"/>
    <property type="match status" value="1"/>
</dbReference>
<evidence type="ECO:0000256" key="3">
    <source>
        <dbReference type="ARBA" id="ARBA00015133"/>
    </source>
</evidence>
<keyword evidence="5 43" id="KW-0812">Transmembrane</keyword>
<reference evidence="44" key="1">
    <citation type="submission" date="2020-06" db="EMBL/GenBank/DDBJ databases">
        <title>Draft genome of Bugula neritina, a colonial animal packing powerful symbionts and potential medicines.</title>
        <authorList>
            <person name="Rayko M."/>
        </authorList>
    </citation>
    <scope>NUCLEOTIDE SEQUENCE [LARGE SCALE GENOMIC DNA]</scope>
    <source>
        <strain evidence="44">Kwan_BN1</strain>
    </source>
</reference>
<comment type="catalytic activity">
    <reaction evidence="25">
        <text>2,3-di-(9Z)-octadecenoyl-sn-glycerol + H2O = 3-(9Z-octadecenoyl)-sn-glycerol + (9Z)-octadecenoate + H(+)</text>
        <dbReference type="Rhea" id="RHEA:42604"/>
        <dbReference type="ChEBI" id="CHEBI:15377"/>
        <dbReference type="ChEBI" id="CHEBI:15378"/>
        <dbReference type="ChEBI" id="CHEBI:30823"/>
        <dbReference type="ChEBI" id="CHEBI:75824"/>
        <dbReference type="ChEBI" id="CHEBI:75938"/>
    </reaction>
    <physiologicalReaction direction="left-to-right" evidence="25">
        <dbReference type="Rhea" id="RHEA:42605"/>
    </physiologicalReaction>
</comment>
<comment type="catalytic activity">
    <reaction evidence="14">
        <text>1-hexadecanoyl-2-(9Z,12Z-octadecadienoyl)-sn-glycero-3-phosphocholine + H2O = (9Z,12Z)-octadecadienoate + 1-hexadecanoyl-sn-glycero-3-phosphocholine + H(+)</text>
        <dbReference type="Rhea" id="RHEA:40811"/>
        <dbReference type="ChEBI" id="CHEBI:15377"/>
        <dbReference type="ChEBI" id="CHEBI:15378"/>
        <dbReference type="ChEBI" id="CHEBI:30245"/>
        <dbReference type="ChEBI" id="CHEBI:72998"/>
        <dbReference type="ChEBI" id="CHEBI:73002"/>
    </reaction>
    <physiologicalReaction direction="left-to-right" evidence="14">
        <dbReference type="Rhea" id="RHEA:40812"/>
    </physiologicalReaction>
</comment>
<comment type="catalytic activity">
    <reaction evidence="34">
        <text>1-hexadecanoyl-2-(9Z-octadecenoyl)-sn-glycero-3-phosphoethanolamine + H2O = 1-hexadecanoyl-sn-glycero-3-phosphoethanolamine + (9Z)-octadecenoate + H(+)</text>
        <dbReference type="Rhea" id="RHEA:40911"/>
        <dbReference type="ChEBI" id="CHEBI:15377"/>
        <dbReference type="ChEBI" id="CHEBI:15378"/>
        <dbReference type="ChEBI" id="CHEBI:30823"/>
        <dbReference type="ChEBI" id="CHEBI:73004"/>
        <dbReference type="ChEBI" id="CHEBI:73007"/>
    </reaction>
    <physiologicalReaction direction="left-to-right" evidence="34">
        <dbReference type="Rhea" id="RHEA:40912"/>
    </physiologicalReaction>
</comment>
<dbReference type="InterPro" id="IPR001087">
    <property type="entry name" value="GDSL"/>
</dbReference>